<dbReference type="InterPro" id="IPR036860">
    <property type="entry name" value="SH2_dom_sf"/>
</dbReference>
<evidence type="ECO:0000313" key="9">
    <source>
        <dbReference type="EMBL" id="EEN45555.1"/>
    </source>
</evidence>
<reference evidence="9" key="1">
    <citation type="journal article" date="2008" name="Nature">
        <title>The amphioxus genome and the evolution of the chordate karyotype.</title>
        <authorList>
            <consortium name="US DOE Joint Genome Institute (JGI-PGF)"/>
            <person name="Putnam N.H."/>
            <person name="Butts T."/>
            <person name="Ferrier D.E.K."/>
            <person name="Furlong R.F."/>
            <person name="Hellsten U."/>
            <person name="Kawashima T."/>
            <person name="Robinson-Rechavi M."/>
            <person name="Shoguchi E."/>
            <person name="Terry A."/>
            <person name="Yu J.-K."/>
            <person name="Benito-Gutierrez E.L."/>
            <person name="Dubchak I."/>
            <person name="Garcia-Fernandez J."/>
            <person name="Gibson-Brown J.J."/>
            <person name="Grigoriev I.V."/>
            <person name="Horton A.C."/>
            <person name="de Jong P.J."/>
            <person name="Jurka J."/>
            <person name="Kapitonov V.V."/>
            <person name="Kohara Y."/>
            <person name="Kuroki Y."/>
            <person name="Lindquist E."/>
            <person name="Lucas S."/>
            <person name="Osoegawa K."/>
            <person name="Pennacchio L.A."/>
            <person name="Salamov A.A."/>
            <person name="Satou Y."/>
            <person name="Sauka-Spengler T."/>
            <person name="Schmutz J."/>
            <person name="Shin-I T."/>
            <person name="Toyoda A."/>
            <person name="Bronner-Fraser M."/>
            <person name="Fujiyama A."/>
            <person name="Holland L.Z."/>
            <person name="Holland P.W.H."/>
            <person name="Satoh N."/>
            <person name="Rokhsar D.S."/>
        </authorList>
    </citation>
    <scope>NUCLEOTIDE SEQUENCE [LARGE SCALE GENOMIC DNA]</scope>
    <source>
        <strain evidence="9">S238N-H82</strain>
        <tissue evidence="9">Testes</tissue>
    </source>
</reference>
<protein>
    <recommendedName>
        <fullName evidence="10">Non-specific protein-tyrosine kinase</fullName>
    </recommendedName>
</protein>
<dbReference type="InterPro" id="IPR000980">
    <property type="entry name" value="SH2"/>
</dbReference>
<name>C3ZPI6_BRAFL</name>
<dbReference type="Gene3D" id="1.10.510.10">
    <property type="entry name" value="Transferase(Phosphotransferase) domain 1"/>
    <property type="match status" value="1"/>
</dbReference>
<keyword evidence="1" id="KW-0547">Nucleotide-binding</keyword>
<dbReference type="InParanoid" id="C3ZPI6"/>
<dbReference type="SUPFAM" id="SSF56112">
    <property type="entry name" value="Protein kinase-like (PK-like)"/>
    <property type="match status" value="1"/>
</dbReference>
<dbReference type="eggNOG" id="KOG0590">
    <property type="taxonomic scope" value="Eukaryota"/>
</dbReference>
<comment type="catalytic activity">
    <reaction evidence="4">
        <text>L-tyrosyl-[protein] + ATP = O-phospho-L-tyrosyl-[protein] + ADP + H(+)</text>
        <dbReference type="Rhea" id="RHEA:10596"/>
        <dbReference type="Rhea" id="RHEA-COMP:10136"/>
        <dbReference type="Rhea" id="RHEA-COMP:20101"/>
        <dbReference type="ChEBI" id="CHEBI:15378"/>
        <dbReference type="ChEBI" id="CHEBI:30616"/>
        <dbReference type="ChEBI" id="CHEBI:46858"/>
        <dbReference type="ChEBI" id="CHEBI:61978"/>
        <dbReference type="ChEBI" id="CHEBI:456216"/>
        <dbReference type="EC" id="2.7.10.2"/>
    </reaction>
</comment>
<dbReference type="AlphaFoldDB" id="C3ZPI6"/>
<dbReference type="Pfam" id="PF00017">
    <property type="entry name" value="SH2"/>
    <property type="match status" value="1"/>
</dbReference>
<dbReference type="PROSITE" id="PS50001">
    <property type="entry name" value="SH2"/>
    <property type="match status" value="1"/>
</dbReference>
<dbReference type="InterPro" id="IPR011009">
    <property type="entry name" value="Kinase-like_dom_sf"/>
</dbReference>
<feature type="compositionally biased region" description="Basic and acidic residues" evidence="6">
    <location>
        <begin position="365"/>
        <end position="383"/>
    </location>
</feature>
<dbReference type="Gene3D" id="3.30.505.10">
    <property type="entry name" value="SH2 domain"/>
    <property type="match status" value="1"/>
</dbReference>
<keyword evidence="3 5" id="KW-0727">SH2 domain</keyword>
<evidence type="ECO:0000256" key="1">
    <source>
        <dbReference type="ARBA" id="ARBA00022741"/>
    </source>
</evidence>
<dbReference type="PANTHER" id="PTHR15127">
    <property type="entry name" value="HEAVYWEIGHT, ISOFORM A"/>
    <property type="match status" value="1"/>
</dbReference>
<dbReference type="InterPro" id="IPR008266">
    <property type="entry name" value="Tyr_kinase_AS"/>
</dbReference>
<evidence type="ECO:0008006" key="10">
    <source>
        <dbReference type="Google" id="ProtNLM"/>
    </source>
</evidence>
<dbReference type="EMBL" id="GG666657">
    <property type="protein sequence ID" value="EEN45555.1"/>
    <property type="molecule type" value="Genomic_DNA"/>
</dbReference>
<feature type="compositionally biased region" description="Polar residues" evidence="6">
    <location>
        <begin position="253"/>
        <end position="263"/>
    </location>
</feature>
<feature type="domain" description="Protein kinase" evidence="8">
    <location>
        <begin position="534"/>
        <end position="718"/>
    </location>
</feature>
<dbReference type="InterPro" id="IPR000719">
    <property type="entry name" value="Prot_kinase_dom"/>
</dbReference>
<feature type="compositionally biased region" description="Low complexity" evidence="6">
    <location>
        <begin position="225"/>
        <end position="245"/>
    </location>
</feature>
<dbReference type="FunFam" id="1.10.510.10:FF:002770">
    <property type="match status" value="1"/>
</dbReference>
<dbReference type="GO" id="GO:0004715">
    <property type="term" value="F:non-membrane spanning protein tyrosine kinase activity"/>
    <property type="evidence" value="ECO:0007669"/>
    <property type="project" value="UniProtKB-EC"/>
</dbReference>
<evidence type="ECO:0000256" key="2">
    <source>
        <dbReference type="ARBA" id="ARBA00022840"/>
    </source>
</evidence>
<dbReference type="PROSITE" id="PS00109">
    <property type="entry name" value="PROTEIN_KINASE_TYR"/>
    <property type="match status" value="1"/>
</dbReference>
<proteinExistence type="predicted"/>
<feature type="region of interest" description="Disordered" evidence="6">
    <location>
        <begin position="423"/>
        <end position="475"/>
    </location>
</feature>
<dbReference type="Pfam" id="PF00069">
    <property type="entry name" value="Pkinase"/>
    <property type="match status" value="1"/>
</dbReference>
<feature type="compositionally biased region" description="Acidic residues" evidence="6">
    <location>
        <begin position="353"/>
        <end position="364"/>
    </location>
</feature>
<evidence type="ECO:0000256" key="4">
    <source>
        <dbReference type="ARBA" id="ARBA00051245"/>
    </source>
</evidence>
<feature type="domain" description="SH2" evidence="7">
    <location>
        <begin position="484"/>
        <end position="612"/>
    </location>
</feature>
<keyword evidence="2" id="KW-0067">ATP-binding</keyword>
<dbReference type="SUPFAM" id="SSF55550">
    <property type="entry name" value="SH2 domain"/>
    <property type="match status" value="1"/>
</dbReference>
<evidence type="ECO:0000259" key="8">
    <source>
        <dbReference type="PROSITE" id="PS50011"/>
    </source>
</evidence>
<sequence>MGHLLLEHQSPSYDVNINFPFAQTSKLMSCGLSHSSSTATHLGWRQVSSVLFQQPRFHARLLRDNPLFDRRGIIVNGITIFKTYFMAYISVHSPVKSREDNVRRIDLVPRITTESPGHERTFPVCTVPNRKQVTRIMAKLLKHLGLGVGKKPPPQPPRPDYYDQNSTKPRVGPRLSGGDSEDDNYADPADALPGNYSAVCEGGDARRKSSGGDGGVGHHSTPTRTGSSKSDSSYSVSSTGSGSDGVIKRSAENIHSTPENTHVSKPMKPIVLDDYSDPYDIRKAVLESRDYDVPPDCRPPKEDDFNNYSDPYDAQKIIQELRIQQSKEAKEETPRSSTPDSEGSSSDSALYEDPYEPSAPEDIDADTHQARLARELEKAKETQLKQQQQQQQQPDEDTRPAEDYDQPWEWSSKERLSQAFAAQLDQQQPSPPPSTHTPPSADKRLAAVPESSASPLSKTRVFRKHSHEGSEPIDPSIPLEGQRWYHGSISRVDAENVLRSCRECSFLVRNSESSRTNFSLSIKMEDKECRDRGYFLVKTIATGKFGDIKLATAEDSLRLSFKMRLLVLGFYGTPKHMQMSVYDFFNTIDRTYLVMEYCGMNGRLGEFIQQYRAGRGVGLAEKVVRHFTHQLVDGMKYVHKCGIVHRDLTVDNVLVGNRGRLRITGFYYATKLENGCELVSRNEPNFLEDRTKSGLEYTPPEILCQEEYLGKPADVWGM</sequence>
<dbReference type="SMART" id="SM00252">
    <property type="entry name" value="SH2"/>
    <property type="match status" value="1"/>
</dbReference>
<feature type="compositionally biased region" description="Low complexity" evidence="6">
    <location>
        <begin position="336"/>
        <end position="348"/>
    </location>
</feature>
<dbReference type="InterPro" id="IPR051846">
    <property type="entry name" value="SH2_domain_adapters"/>
</dbReference>
<dbReference type="FunCoup" id="C3ZPI6">
    <property type="interactions" value="115"/>
</dbReference>
<gene>
    <name evidence="9" type="ORF">BRAFLDRAFT_128194</name>
</gene>
<evidence type="ECO:0000256" key="3">
    <source>
        <dbReference type="ARBA" id="ARBA00022999"/>
    </source>
</evidence>
<feature type="compositionally biased region" description="Basic and acidic residues" evidence="6">
    <location>
        <begin position="325"/>
        <end position="334"/>
    </location>
</feature>
<evidence type="ECO:0000256" key="6">
    <source>
        <dbReference type="SAM" id="MobiDB-lite"/>
    </source>
</evidence>
<evidence type="ECO:0000259" key="7">
    <source>
        <dbReference type="PROSITE" id="PS50001"/>
    </source>
</evidence>
<dbReference type="PANTHER" id="PTHR15127:SF32">
    <property type="entry name" value="HEAVYWEIGHT, ISOFORM A"/>
    <property type="match status" value="1"/>
</dbReference>
<feature type="region of interest" description="Disordered" evidence="6">
    <location>
        <begin position="144"/>
        <end position="274"/>
    </location>
</feature>
<evidence type="ECO:0000256" key="5">
    <source>
        <dbReference type="PROSITE-ProRule" id="PRU00191"/>
    </source>
</evidence>
<accession>C3ZPI6</accession>
<dbReference type="GO" id="GO:0005524">
    <property type="term" value="F:ATP binding"/>
    <property type="evidence" value="ECO:0007669"/>
    <property type="project" value="UniProtKB-KW"/>
</dbReference>
<organism>
    <name type="scientific">Branchiostoma floridae</name>
    <name type="common">Florida lancelet</name>
    <name type="synonym">Amphioxus</name>
    <dbReference type="NCBI Taxonomy" id="7739"/>
    <lineage>
        <taxon>Eukaryota</taxon>
        <taxon>Metazoa</taxon>
        <taxon>Chordata</taxon>
        <taxon>Cephalochordata</taxon>
        <taxon>Leptocardii</taxon>
        <taxon>Amphioxiformes</taxon>
        <taxon>Branchiostomatidae</taxon>
        <taxon>Branchiostoma</taxon>
    </lineage>
</organism>
<dbReference type="PROSITE" id="PS50011">
    <property type="entry name" value="PROTEIN_KINASE_DOM"/>
    <property type="match status" value="1"/>
</dbReference>
<feature type="region of interest" description="Disordered" evidence="6">
    <location>
        <begin position="290"/>
        <end position="405"/>
    </location>
</feature>